<keyword evidence="4" id="KW-0808">Transferase</keyword>
<keyword evidence="1" id="KW-0812">Transmembrane</keyword>
<feature type="transmembrane region" description="Helical" evidence="1">
    <location>
        <begin position="177"/>
        <end position="197"/>
    </location>
</feature>
<evidence type="ECO:0000259" key="3">
    <source>
        <dbReference type="Pfam" id="PF07786"/>
    </source>
</evidence>
<dbReference type="InterPro" id="IPR012429">
    <property type="entry name" value="HGSNAT_cat"/>
</dbReference>
<feature type="transmembrane region" description="Helical" evidence="1">
    <location>
        <begin position="63"/>
        <end position="81"/>
    </location>
</feature>
<dbReference type="EMBL" id="LSTV01000003">
    <property type="protein sequence ID" value="OAH49988.1"/>
    <property type="molecule type" value="Genomic_DNA"/>
</dbReference>
<dbReference type="Pfam" id="PF07786">
    <property type="entry name" value="HGSNAT_cat"/>
    <property type="match status" value="1"/>
</dbReference>
<feature type="transmembrane region" description="Helical" evidence="1">
    <location>
        <begin position="324"/>
        <end position="344"/>
    </location>
</feature>
<feature type="transmembrane region" description="Helical" evidence="1">
    <location>
        <begin position="253"/>
        <end position="274"/>
    </location>
</feature>
<feature type="transmembrane region" description="Helical" evidence="1">
    <location>
        <begin position="128"/>
        <end position="157"/>
    </location>
</feature>
<feature type="transmembrane region" description="Helical" evidence="1">
    <location>
        <begin position="101"/>
        <end position="121"/>
    </location>
</feature>
<dbReference type="RefSeq" id="WP_064003229.1">
    <property type="nucleotide sequence ID" value="NZ_LSTV01000003.1"/>
</dbReference>
<dbReference type="InterPro" id="IPR007349">
    <property type="entry name" value="DUF418"/>
</dbReference>
<dbReference type="AlphaFoldDB" id="A0A177K9A1"/>
<evidence type="ECO:0000313" key="4">
    <source>
        <dbReference type="EMBL" id="OAH49988.1"/>
    </source>
</evidence>
<feature type="domain" description="DUF418" evidence="2">
    <location>
        <begin position="223"/>
        <end position="353"/>
    </location>
</feature>
<sequence length="375" mass="39238">MAAPAAVSRAWRSWNGPARLHGVDLARALAVFGMLAAHLLTIEQPLRLADPSTWIDVVNGRSSILFAVLAGVSIALITGGRMPHRAPRLGVDRRRLAVRAVLLWAIGLLLTQTGVPIYVILPAYGILFLLALPLLALPAWALWGIAASVALVVPWFLPFLDALPIWDGEAGETLFFAVGWAYPFPLWIAFVAAGMALGRTDLRRAGTQALILAAGVALTALGAVIGLLAVMAGGAPPDSYAAAVLSAEAHSGGIVEVVSSTGFAMAVLGACLLVCRTPLTWVLAPLRAVGSMPLTAYVGQVVAWALIALAVLGDTTDLRAFRDLHPLGWFCLGAIVLCSLWAILVGRGPLESALAAVSRRAVPTDGEEPADRVES</sequence>
<protein>
    <submittedName>
        <fullName evidence="4">Acyltransferase</fullName>
    </submittedName>
</protein>
<proteinExistence type="predicted"/>
<reference evidence="4 5" key="1">
    <citation type="submission" date="2016-02" db="EMBL/GenBank/DDBJ databases">
        <authorList>
            <person name="Wen L."/>
            <person name="He K."/>
            <person name="Yang H."/>
        </authorList>
    </citation>
    <scope>NUCLEOTIDE SEQUENCE [LARGE SCALE GENOMIC DNA]</scope>
    <source>
        <strain evidence="4 5">CD11_3</strain>
    </source>
</reference>
<feature type="transmembrane region" description="Helical" evidence="1">
    <location>
        <begin position="25"/>
        <end position="42"/>
    </location>
</feature>
<dbReference type="PANTHER" id="PTHR30590:SF3">
    <property type="entry name" value="HYPOTHETICAL MEMBRANE SPANNING PROTEIN"/>
    <property type="match status" value="1"/>
</dbReference>
<dbReference type="PANTHER" id="PTHR30590">
    <property type="entry name" value="INNER MEMBRANE PROTEIN"/>
    <property type="match status" value="1"/>
</dbReference>
<dbReference type="Pfam" id="PF04235">
    <property type="entry name" value="DUF418"/>
    <property type="match status" value="1"/>
</dbReference>
<gene>
    <name evidence="4" type="ORF">AYL44_10475</name>
</gene>
<feature type="domain" description="Heparan-alpha-glucosaminide N-acetyltransferase catalytic" evidence="3">
    <location>
        <begin position="19"/>
        <end position="209"/>
    </location>
</feature>
<evidence type="ECO:0000259" key="2">
    <source>
        <dbReference type="Pfam" id="PF04235"/>
    </source>
</evidence>
<feature type="transmembrane region" description="Helical" evidence="1">
    <location>
        <begin position="209"/>
        <end position="233"/>
    </location>
</feature>
<keyword evidence="4" id="KW-0012">Acyltransferase</keyword>
<accession>A0A177K9A1</accession>
<keyword evidence="1" id="KW-0472">Membrane</keyword>
<dbReference type="Proteomes" id="UP000076998">
    <property type="component" value="Unassembled WGS sequence"/>
</dbReference>
<dbReference type="GO" id="GO:0016746">
    <property type="term" value="F:acyltransferase activity"/>
    <property type="evidence" value="ECO:0007669"/>
    <property type="project" value="UniProtKB-KW"/>
</dbReference>
<keyword evidence="1" id="KW-1133">Transmembrane helix</keyword>
<comment type="caution">
    <text evidence="4">The sequence shown here is derived from an EMBL/GenBank/DDBJ whole genome shotgun (WGS) entry which is preliminary data.</text>
</comment>
<dbReference type="InterPro" id="IPR052529">
    <property type="entry name" value="Bact_Transport_Assoc"/>
</dbReference>
<evidence type="ECO:0000313" key="5">
    <source>
        <dbReference type="Proteomes" id="UP000076998"/>
    </source>
</evidence>
<name>A0A177K9A1_9MICO</name>
<feature type="transmembrane region" description="Helical" evidence="1">
    <location>
        <begin position="294"/>
        <end position="312"/>
    </location>
</feature>
<organism evidence="4 5">
    <name type="scientific">Microbacterium oleivorans</name>
    <dbReference type="NCBI Taxonomy" id="273677"/>
    <lineage>
        <taxon>Bacteria</taxon>
        <taxon>Bacillati</taxon>
        <taxon>Actinomycetota</taxon>
        <taxon>Actinomycetes</taxon>
        <taxon>Micrococcales</taxon>
        <taxon>Microbacteriaceae</taxon>
        <taxon>Microbacterium</taxon>
    </lineage>
</organism>
<evidence type="ECO:0000256" key="1">
    <source>
        <dbReference type="SAM" id="Phobius"/>
    </source>
</evidence>